<dbReference type="Proteomes" id="UP001165042">
    <property type="component" value="Unassembled WGS sequence"/>
</dbReference>
<dbReference type="AlphaFoldDB" id="A0A9W6V4T0"/>
<keyword evidence="3" id="KW-1185">Reference proteome</keyword>
<proteinExistence type="predicted"/>
<reference evidence="2" key="1">
    <citation type="submission" date="2023-02" db="EMBL/GenBank/DDBJ databases">
        <title>Actinokineospora globicatena NBRC 15670.</title>
        <authorList>
            <person name="Ichikawa N."/>
            <person name="Sato H."/>
            <person name="Tonouchi N."/>
        </authorList>
    </citation>
    <scope>NUCLEOTIDE SEQUENCE</scope>
    <source>
        <strain evidence="2">NBRC 15670</strain>
    </source>
</reference>
<feature type="region of interest" description="Disordered" evidence="1">
    <location>
        <begin position="1"/>
        <end position="90"/>
    </location>
</feature>
<accession>A0A9W6V4T0</accession>
<evidence type="ECO:0000256" key="1">
    <source>
        <dbReference type="SAM" id="MobiDB-lite"/>
    </source>
</evidence>
<evidence type="ECO:0000313" key="2">
    <source>
        <dbReference type="EMBL" id="GLW89555.1"/>
    </source>
</evidence>
<name>A0A9W6V4T0_9PSEU</name>
<gene>
    <name evidence="2" type="ORF">Aglo03_03710</name>
</gene>
<sequence length="193" mass="20475">MTPKPKAPHGGGPGNRRPHHGSGAGASTSVAKAHTAIETEIQAGRPSASSTPNPNPIPGPAGNRPIKAPVDRHHLDKITPNGPPKDRNTVILPEARDGVRADIADIRAGKARWVGGEYITDSGRHYRVEGNGTVYPVDGPGLVHLDRQEYKALQAIIKHNGDVDAAKRSVERDPAMSAGAFEKATEVFKHRGK</sequence>
<dbReference type="EMBL" id="BSSD01000001">
    <property type="protein sequence ID" value="GLW89555.1"/>
    <property type="molecule type" value="Genomic_DNA"/>
</dbReference>
<dbReference type="RefSeq" id="WP_285606916.1">
    <property type="nucleotide sequence ID" value="NZ_BSSD01000001.1"/>
</dbReference>
<comment type="caution">
    <text evidence="2">The sequence shown here is derived from an EMBL/GenBank/DDBJ whole genome shotgun (WGS) entry which is preliminary data.</text>
</comment>
<evidence type="ECO:0000313" key="3">
    <source>
        <dbReference type="Proteomes" id="UP001165042"/>
    </source>
</evidence>
<organism evidence="2 3">
    <name type="scientific">Actinokineospora globicatena</name>
    <dbReference type="NCBI Taxonomy" id="103729"/>
    <lineage>
        <taxon>Bacteria</taxon>
        <taxon>Bacillati</taxon>
        <taxon>Actinomycetota</taxon>
        <taxon>Actinomycetes</taxon>
        <taxon>Pseudonocardiales</taxon>
        <taxon>Pseudonocardiaceae</taxon>
        <taxon>Actinokineospora</taxon>
    </lineage>
</organism>
<protein>
    <submittedName>
        <fullName evidence="2">Uncharacterized protein</fullName>
    </submittedName>
</protein>